<keyword evidence="2" id="KW-0274">FAD</keyword>
<feature type="domain" description="FAD-binding" evidence="5">
    <location>
        <begin position="3"/>
        <end position="178"/>
    </location>
</feature>
<sequence length="370" mass="38336">MRIAIIGAGPAGLVLARVLHRHGIPATVHEADASPAARAQGGCLDLHPESGQRAMYEAGLGADFETIARAEGEDHRILDHRGTVLVDHESAGADQRPEVDRADLRRVLLGSLPEDAVVWGRRLCGVDERVGGSRRLRFADGTSVECDLLVGADGAFSRVRPLLTDVRPASAGSGWIDLGVVAPGHPAADVVGRGSFWAMGEERVVGGQRRAGGEVGVSISLRVAPGWGARFDVADVPGLLRGWAPVVRGLVEAAKGPVVARELMVTPVGMTWPSTPGVTLVGDAAHLMPPVGEGANQAMLDGLELGLAIATNPDDPAAAVAAFEAEMIARTTPIAEESARMQAMVLAATAAQDMARFFSRPAAVPGSSGS</sequence>
<name>A0A511DNI2_9PSEU</name>
<accession>A0A511DNI2</accession>
<keyword evidence="3" id="KW-0560">Oxidoreductase</keyword>
<evidence type="ECO:0000256" key="1">
    <source>
        <dbReference type="ARBA" id="ARBA00022630"/>
    </source>
</evidence>
<dbReference type="InterPro" id="IPR036188">
    <property type="entry name" value="FAD/NAD-bd_sf"/>
</dbReference>
<dbReference type="OrthoDB" id="3217377at2"/>
<dbReference type="GO" id="GO:0071949">
    <property type="term" value="F:FAD binding"/>
    <property type="evidence" value="ECO:0007669"/>
    <property type="project" value="InterPro"/>
</dbReference>
<evidence type="ECO:0000256" key="4">
    <source>
        <dbReference type="ARBA" id="ARBA00023033"/>
    </source>
</evidence>
<dbReference type="Gene3D" id="3.50.50.60">
    <property type="entry name" value="FAD/NAD(P)-binding domain"/>
    <property type="match status" value="1"/>
</dbReference>
<dbReference type="PRINTS" id="PR00420">
    <property type="entry name" value="RNGMNOXGNASE"/>
</dbReference>
<evidence type="ECO:0000259" key="5">
    <source>
        <dbReference type="Pfam" id="PF01494"/>
    </source>
</evidence>
<evidence type="ECO:0000256" key="3">
    <source>
        <dbReference type="ARBA" id="ARBA00023002"/>
    </source>
</evidence>
<evidence type="ECO:0000256" key="2">
    <source>
        <dbReference type="ARBA" id="ARBA00022827"/>
    </source>
</evidence>
<dbReference type="Proteomes" id="UP000321685">
    <property type="component" value="Unassembled WGS sequence"/>
</dbReference>
<dbReference type="Pfam" id="PF01494">
    <property type="entry name" value="FAD_binding_3"/>
    <property type="match status" value="1"/>
</dbReference>
<dbReference type="PANTHER" id="PTHR46972">
    <property type="entry name" value="MONOOXYGENASE ASQM-RELATED"/>
    <property type="match status" value="1"/>
</dbReference>
<proteinExistence type="predicted"/>
<keyword evidence="1" id="KW-0285">Flavoprotein</keyword>
<dbReference type="InterPro" id="IPR002938">
    <property type="entry name" value="FAD-bd"/>
</dbReference>
<keyword evidence="4" id="KW-0503">Monooxygenase</keyword>
<keyword evidence="7" id="KW-1185">Reference proteome</keyword>
<dbReference type="AlphaFoldDB" id="A0A511DNI2"/>
<reference evidence="6 7" key="1">
    <citation type="submission" date="2019-07" db="EMBL/GenBank/DDBJ databases">
        <title>Whole genome shotgun sequence of Pseudonocardia sulfidoxydans NBRC 16205.</title>
        <authorList>
            <person name="Hosoyama A."/>
            <person name="Uohara A."/>
            <person name="Ohji S."/>
            <person name="Ichikawa N."/>
        </authorList>
    </citation>
    <scope>NUCLEOTIDE SEQUENCE [LARGE SCALE GENOMIC DNA]</scope>
    <source>
        <strain evidence="6 7">NBRC 16205</strain>
    </source>
</reference>
<dbReference type="EMBL" id="BJVJ01000087">
    <property type="protein sequence ID" value="GEL26376.1"/>
    <property type="molecule type" value="Genomic_DNA"/>
</dbReference>
<organism evidence="6 7">
    <name type="scientific">Pseudonocardia sulfidoxydans NBRC 16205</name>
    <dbReference type="NCBI Taxonomy" id="1223511"/>
    <lineage>
        <taxon>Bacteria</taxon>
        <taxon>Bacillati</taxon>
        <taxon>Actinomycetota</taxon>
        <taxon>Actinomycetes</taxon>
        <taxon>Pseudonocardiales</taxon>
        <taxon>Pseudonocardiaceae</taxon>
        <taxon>Pseudonocardia</taxon>
    </lineage>
</organism>
<comment type="caution">
    <text evidence="6">The sequence shown here is derived from an EMBL/GenBank/DDBJ whole genome shotgun (WGS) entry which is preliminary data.</text>
</comment>
<dbReference type="GO" id="GO:0004497">
    <property type="term" value="F:monooxygenase activity"/>
    <property type="evidence" value="ECO:0007669"/>
    <property type="project" value="UniProtKB-KW"/>
</dbReference>
<evidence type="ECO:0000313" key="6">
    <source>
        <dbReference type="EMBL" id="GEL26376.1"/>
    </source>
</evidence>
<dbReference type="PANTHER" id="PTHR46972:SF1">
    <property type="entry name" value="FAD DEPENDENT OXIDOREDUCTASE DOMAIN-CONTAINING PROTEIN"/>
    <property type="match status" value="1"/>
</dbReference>
<protein>
    <submittedName>
        <fullName evidence="6">FAD-dependent oxidoreductase</fullName>
    </submittedName>
</protein>
<dbReference type="SUPFAM" id="SSF51905">
    <property type="entry name" value="FAD/NAD(P)-binding domain"/>
    <property type="match status" value="1"/>
</dbReference>
<gene>
    <name evidence="6" type="ORF">PSU4_53300</name>
</gene>
<evidence type="ECO:0000313" key="7">
    <source>
        <dbReference type="Proteomes" id="UP000321685"/>
    </source>
</evidence>
<dbReference type="RefSeq" id="WP_147114262.1">
    <property type="nucleotide sequence ID" value="NZ_BJVJ01000087.1"/>
</dbReference>